<reference evidence="1" key="1">
    <citation type="submission" date="2018-07" db="EMBL/GenBank/DDBJ databases">
        <authorList>
            <person name="Quirk P.G."/>
            <person name="Krulwich T.A."/>
        </authorList>
    </citation>
    <scope>NUCLEOTIDE SEQUENCE</scope>
</reference>
<sequence length="394" mass="45516">MAATFGRPRVNVSFTTRNHYVSQWHQRLFLSPGEKDAALYYLDLKPDQVRSGDGKVYTKNDLWRRGPGKCFYEENLYTLAFGADASDVIEKRFFGEIDRRGAEALRKVVDYEFGKHGGDCLQTLASYLDAQKLHTPKGLDFLKTLAPHGSHQEALYRMGRLSLMHVTMWMEGIWEILCCDNTPTKFILSDHPVTTYNKGAFPRAPRCAYPLDAGIELLGTHTIFPLTPARCLVITNLGYVRNPKAHPLELRENPRMFGDTIMFTGNVQTGRQLRDDQVLAINYILKARARRYIAAGQEAWLYPEDHLTRKTWDKLGGKFFLSPDPRKVSFSTAIYVGYKDGRSRGWDEYGRMPNDDDPRIKAQRERERATFYESRDEWEKHFGRLKPDPQGFRW</sequence>
<evidence type="ECO:0000313" key="1">
    <source>
        <dbReference type="EMBL" id="SUS07206.1"/>
    </source>
</evidence>
<proteinExistence type="predicted"/>
<dbReference type="Pfam" id="PF14022">
    <property type="entry name" value="DUF4238"/>
    <property type="match status" value="1"/>
</dbReference>
<dbReference type="EMBL" id="UIDG01000334">
    <property type="protein sequence ID" value="SUS07206.1"/>
    <property type="molecule type" value="Genomic_DNA"/>
</dbReference>
<name>A0A380TFY9_9ZZZZ</name>
<gene>
    <name evidence="1" type="ORF">DF3PB_40003</name>
</gene>
<dbReference type="AlphaFoldDB" id="A0A380TFY9"/>
<accession>A0A380TFY9</accession>
<evidence type="ECO:0008006" key="2">
    <source>
        <dbReference type="Google" id="ProtNLM"/>
    </source>
</evidence>
<protein>
    <recommendedName>
        <fullName evidence="2">DUF4238 domain-containing protein</fullName>
    </recommendedName>
</protein>
<dbReference type="InterPro" id="IPR025332">
    <property type="entry name" value="DUF4238"/>
</dbReference>
<organism evidence="1">
    <name type="scientific">metagenome</name>
    <dbReference type="NCBI Taxonomy" id="256318"/>
    <lineage>
        <taxon>unclassified sequences</taxon>
        <taxon>metagenomes</taxon>
    </lineage>
</organism>